<feature type="compositionally biased region" description="Polar residues" evidence="1">
    <location>
        <begin position="687"/>
        <end position="698"/>
    </location>
</feature>
<feature type="compositionally biased region" description="Basic and acidic residues" evidence="1">
    <location>
        <begin position="333"/>
        <end position="345"/>
    </location>
</feature>
<feature type="compositionally biased region" description="Basic and acidic residues" evidence="1">
    <location>
        <begin position="360"/>
        <end position="376"/>
    </location>
</feature>
<feature type="compositionally biased region" description="Polar residues" evidence="1">
    <location>
        <begin position="1829"/>
        <end position="1841"/>
    </location>
</feature>
<feature type="compositionally biased region" description="Basic and acidic residues" evidence="1">
    <location>
        <begin position="2157"/>
        <end position="2168"/>
    </location>
</feature>
<dbReference type="Proteomes" id="UP000001554">
    <property type="component" value="Unplaced"/>
</dbReference>
<proteinExistence type="predicted"/>
<organism evidence="2 3">
    <name type="scientific">Branchiostoma floridae</name>
    <name type="common">Florida lancelet</name>
    <name type="synonym">Amphioxus</name>
    <dbReference type="NCBI Taxonomy" id="7739"/>
    <lineage>
        <taxon>Eukaryota</taxon>
        <taxon>Metazoa</taxon>
        <taxon>Chordata</taxon>
        <taxon>Cephalochordata</taxon>
        <taxon>Leptocardii</taxon>
        <taxon>Amphioxiformes</taxon>
        <taxon>Branchiostomatidae</taxon>
        <taxon>Branchiostoma</taxon>
    </lineage>
</organism>
<feature type="region of interest" description="Disordered" evidence="1">
    <location>
        <begin position="1189"/>
        <end position="1238"/>
    </location>
</feature>
<protein>
    <submittedName>
        <fullName evidence="3">Uncharacterized protein LOC118407741</fullName>
    </submittedName>
</protein>
<feature type="compositionally biased region" description="Polar residues" evidence="1">
    <location>
        <begin position="2399"/>
        <end position="2411"/>
    </location>
</feature>
<feature type="compositionally biased region" description="Basic and acidic residues" evidence="1">
    <location>
        <begin position="557"/>
        <end position="573"/>
    </location>
</feature>
<dbReference type="PANTHER" id="PTHR31709">
    <property type="entry name" value="LEUCINE ZIPPER PROTEIN 4-RELATED"/>
    <property type="match status" value="1"/>
</dbReference>
<feature type="region of interest" description="Disordered" evidence="1">
    <location>
        <begin position="2151"/>
        <end position="2343"/>
    </location>
</feature>
<feature type="compositionally biased region" description="Polar residues" evidence="1">
    <location>
        <begin position="1509"/>
        <end position="1529"/>
    </location>
</feature>
<evidence type="ECO:0000256" key="1">
    <source>
        <dbReference type="SAM" id="MobiDB-lite"/>
    </source>
</evidence>
<evidence type="ECO:0000313" key="3">
    <source>
        <dbReference type="RefSeq" id="XP_035664150.1"/>
    </source>
</evidence>
<dbReference type="RefSeq" id="XP_035664150.1">
    <property type="nucleotide sequence ID" value="XM_035808257.1"/>
</dbReference>
<feature type="compositionally biased region" description="Acidic residues" evidence="1">
    <location>
        <begin position="2021"/>
        <end position="2036"/>
    </location>
</feature>
<feature type="compositionally biased region" description="Acidic residues" evidence="1">
    <location>
        <begin position="254"/>
        <end position="269"/>
    </location>
</feature>
<feature type="compositionally biased region" description="Basic and acidic residues" evidence="1">
    <location>
        <begin position="387"/>
        <end position="419"/>
    </location>
</feature>
<feature type="compositionally biased region" description="Polar residues" evidence="1">
    <location>
        <begin position="1988"/>
        <end position="2002"/>
    </location>
</feature>
<feature type="compositionally biased region" description="Basic and acidic residues" evidence="1">
    <location>
        <begin position="601"/>
        <end position="614"/>
    </location>
</feature>
<dbReference type="GeneID" id="118407741"/>
<feature type="region of interest" description="Disordered" evidence="1">
    <location>
        <begin position="1988"/>
        <end position="2054"/>
    </location>
</feature>
<feature type="compositionally biased region" description="Polar residues" evidence="1">
    <location>
        <begin position="201"/>
        <end position="212"/>
    </location>
</feature>
<feature type="compositionally biased region" description="Basic and acidic residues" evidence="1">
    <location>
        <begin position="581"/>
        <end position="590"/>
    </location>
</feature>
<feature type="region of interest" description="Disordered" evidence="1">
    <location>
        <begin position="1808"/>
        <end position="1872"/>
    </location>
</feature>
<accession>A0A9J7HQZ9</accession>
<feature type="region of interest" description="Disordered" evidence="1">
    <location>
        <begin position="1077"/>
        <end position="1107"/>
    </location>
</feature>
<feature type="region of interest" description="Disordered" evidence="1">
    <location>
        <begin position="2390"/>
        <end position="2411"/>
    </location>
</feature>
<dbReference type="InterPro" id="IPR052690">
    <property type="entry name" value="Antho-RFamide"/>
</dbReference>
<feature type="region of interest" description="Disordered" evidence="1">
    <location>
        <begin position="1438"/>
        <end position="1689"/>
    </location>
</feature>
<name>A0A9J7HQZ9_BRAFL</name>
<feature type="region of interest" description="Disordered" evidence="1">
    <location>
        <begin position="308"/>
        <end position="452"/>
    </location>
</feature>
<dbReference type="PANTHER" id="PTHR31709:SF3">
    <property type="entry name" value="LEUCINE ZIPPER PROTEIN 4-RELATED"/>
    <property type="match status" value="1"/>
</dbReference>
<gene>
    <name evidence="3" type="primary">LOC118407741</name>
</gene>
<feature type="compositionally biased region" description="Basic and acidic residues" evidence="1">
    <location>
        <begin position="435"/>
        <end position="444"/>
    </location>
</feature>
<reference evidence="3" key="1">
    <citation type="submission" date="2025-08" db="UniProtKB">
        <authorList>
            <consortium name="RefSeq"/>
        </authorList>
    </citation>
    <scope>IDENTIFICATION</scope>
    <source>
        <strain evidence="3">S238N-H82</strain>
        <tissue evidence="3">Testes</tissue>
    </source>
</reference>
<dbReference type="KEGG" id="bfo:118407741"/>
<feature type="region of interest" description="Disordered" evidence="1">
    <location>
        <begin position="478"/>
        <end position="793"/>
    </location>
</feature>
<feature type="compositionally biased region" description="Polar residues" evidence="1">
    <location>
        <begin position="534"/>
        <end position="556"/>
    </location>
</feature>
<feature type="region of interest" description="Disordered" evidence="1">
    <location>
        <begin position="1"/>
        <end position="293"/>
    </location>
</feature>
<evidence type="ECO:0000313" key="2">
    <source>
        <dbReference type="Proteomes" id="UP000001554"/>
    </source>
</evidence>
<dbReference type="OrthoDB" id="409642at2759"/>
<sequence>MRLEAFVASSSFEQKTAEVSVWEQQQTPEPSAEVSDGEQQQLVKPPVDISDGEQQQTPEPSAEQPIAEPPVAISDGEQQQTAEPPVDISDEEQQQTAEPPAEQPIAEPPVDISDGEQQQTAGLSAELSDGEQQLTLEPPAEVSDGDQQLTLKPPAEVSDGEQQLRLEPPAELSDGEQQLTAGPPAELSDEEELFMPRTAETETIQETSSSGNVPGMADGPELGSAGQLGDAPELEDVRPELGRAESDILSDHDTLEEEEEKAVEADDEMSSVMSSEAGTEEKQDGEERLAEMDASWEYTNSFVYHTSGVRSLSDSNTDRPEDTADDFTSKLLLRSESEPWTRADPSEEDLTPTVAPDDDVPYRESLEDLAESREDSPDITPISAKDFLQEKMEPMEGSVRKAYEEPTRTSQVKRSERPKAPLRSLSMGQPPDTPVRYDSKHEGSKYGTSWDLRSASVESFEEEAASFMSRSLDSAQMEEILSERISPDSPVGVQEAPDGIFSQHLERTDSPAEQAMVRDQQQSLAQAVVRDQHQSLSQEGNAGLSQGENNPASGTDTDVKTGHDSRQTNHADTFESSPVDDMGHSGRESEDLCDTVGHAQGHAERKVGSNKRQEILLLRSLQPVEEEHDMSSQQNEPQTGHSGHDKSSQQSEQQMGHSGHDMSSRPSEPQAGHGEHMSNLTGHGEHMSSQQSEQQTGHSGHDKSSQQSEPQTGHGEHMSSQPSEPQAIHGTVSHQLDIFVASLHEAESDLKKSPSADPKESPEPRDSPESEGSTKDSLKESDSSGGASGGSPEIDSGFVFVSAADIPKELHGLNVSFPRGRPPMLLMKEAEPECGTGVEDLLAEHLSDVSGQESDAEFDQVADLMSPESPLPMFTNLPGVSEFVPETAIEESLPEPSDTVDPHAHFTEALFTERQHVFSCRRGKAVSASQIHEDMVVIESTPDTQQRPLVVLESSAGPGRDMVVIESAVPGREGAQLVLDPTLADMSRPATGLTEADVMSPPEEVVQNEANEGIESGQTFLRVEPRTVDRHTELDNSACGTNQSADNCPGSFNATADEFVPKLGAVPDVVADVPGSHLNPEAREFQPQTTEPPGREMDNCTTTPPTGESVHCTVAPPTGERVLPAYTANQVLTNDTTVDEFVLNPGAPEFVPHPGTVEYIPMPLEEDRSPSPNDSETVLDYWTSETSGTIKRRPPIMCTSEGTVMEGNGEDVTPTPEGSPGTAQRRSEVNPMAAGTAQDRSEVITMAADSLHGRSDVNGIPKEFVQPEPLPDAIVDRSPVTPVIPGLTETTTASTHEDKKPAPCSSTAEGRGSSMAEGRGSSMDEGRGSSMAEGRGSSMADGRGSSMAEGRGSSMAEGRGSSMAEGRNRSSGEVKHVTFKLEDEICGYTDTEMFEEIRITKKAESDGGDVVKRSNMAEVMAEIQGDEVHHLLDSTVDPAESCKEEEDAAHQDQSGSREEEDQDEGEYKHVLHVSFSVCEKSEDSQNSADEQNPDPEPGFPCCADRDQTYQHSTEPSNQDSTEPSNQDSTEPTHQDSTEPSHLDSTEPSHQDSTEPSHQDSTEPSHQDSTKPSHQDSTEPSHQDSTEPSHPDSTEPSHQDSTEPSHQDSTEPSHQDSTEPSHQDSTEPSHQDSTESSDHDNVDMPHQDSTGTDTDDSDGPPEGIYRVTPVDDLYSAVNSESADEEDMLTDQQEMVCGRQEQMVPDRQEQMVPDRQEQMLTGRQEQMLTGRQEQMVSVRQEQMLTGRQEQMVSVRQEQMVSVRQEQMVSGRQEQMVSGRQELMLTGCQEQMVTDPQLIVTGRQEQMLIGRQEEEKREEARVNSAVDAESSDCINGNVMTNGHTASKAHEEENDAENGNSTSTDKEEDSTQGFRDFPVYETVTSFRFQANTIRKDPEGPDSESTYINGMYDFSLESAGAVRILPRHESSPYEPVVRGDVISTAARLSREEMQSEQLTTTTRMCEQLSTTTRMTREDIKFIDDDGEETHTTTFLSLRQPQPSQNSARPPPKAAKFVRFAKKEEYVDIDDDDGEAEDPQQAEEERVSPATTPTQEDKENLEITREFDSLEHEANNIEASELDRSSQDEDSDAIKVVVTASHALCQPLSPVTVPVDGIVRAPLAHEEEDEDTAQLQNGQKKGISLGDREIVVIAEIHQSSVGPEEHQTIIRDEGAAGSCCSEQPDDQTAAMSRSDQPDEGTAAMSSPDQPEEGISATSSPDQPDEETAAMSSPEGTAAISSPEQPDEGTAAMSRPDQPDDQTAAMSSSEGTAAMPSPDQPDEGTAAMSRPDQPDDQTAAMSSPEHPDEGTAAMSSPEQPDEGTAAMSSPEGTAAMSCSEDTEDECRSPQYDKTKRYQEVVMGTYYSEGCIEVVMGTYYSEGCILKVVKTKVSSEADCQNDRQPNEPVQNQPSTGVSTEEVTSVLQSGVSTDGVAPVLQTGVSTDGVAPVLQTGVSTDGVAPVLQTGVSTVTPAPGSETQAEAGREAETFCDQEGNVGFVHGSLSDRPTFVTFGKGTDDAPEGGEGCELTG</sequence>
<feature type="compositionally biased region" description="Basic and acidic residues" evidence="1">
    <location>
        <begin position="1530"/>
        <end position="1645"/>
    </location>
</feature>
<feature type="compositionally biased region" description="Polar residues" evidence="1">
    <location>
        <begin position="631"/>
        <end position="641"/>
    </location>
</feature>
<feature type="compositionally biased region" description="Basic and acidic residues" evidence="1">
    <location>
        <begin position="279"/>
        <end position="291"/>
    </location>
</feature>
<keyword evidence="2" id="KW-1185">Reference proteome</keyword>
<feature type="compositionally biased region" description="Polar residues" evidence="1">
    <location>
        <begin position="2223"/>
        <end position="2237"/>
    </location>
</feature>
<feature type="region of interest" description="Disordered" evidence="1">
    <location>
        <begin position="1272"/>
        <end position="1373"/>
    </location>
</feature>
<feature type="compositionally biased region" description="Basic and acidic residues" evidence="1">
    <location>
        <begin position="1808"/>
        <end position="1818"/>
    </location>
</feature>
<feature type="compositionally biased region" description="Basic and acidic residues" evidence="1">
    <location>
        <begin position="235"/>
        <end position="253"/>
    </location>
</feature>
<feature type="compositionally biased region" description="Low complexity" evidence="1">
    <location>
        <begin position="94"/>
        <end position="109"/>
    </location>
</feature>
<feature type="compositionally biased region" description="Basic and acidic residues" evidence="1">
    <location>
        <begin position="744"/>
        <end position="782"/>
    </location>
</feature>